<evidence type="ECO:0000256" key="5">
    <source>
        <dbReference type="ARBA" id="ARBA00022490"/>
    </source>
</evidence>
<keyword evidence="11" id="KW-0472">Membrane</keyword>
<feature type="domain" description="Thioesterase" evidence="24">
    <location>
        <begin position="50"/>
        <end position="124"/>
    </location>
</feature>
<evidence type="ECO:0000256" key="22">
    <source>
        <dbReference type="ARBA" id="ARBA00048074"/>
    </source>
</evidence>
<evidence type="ECO:0000256" key="3">
    <source>
        <dbReference type="ARBA" id="ARBA00004632"/>
    </source>
</evidence>
<dbReference type="InterPro" id="IPR029069">
    <property type="entry name" value="HotDog_dom_sf"/>
</dbReference>
<sequence>MAKKELVKSSDYCFACGKKNPIGFHLEIKEEGDLVKTTFTMRKEYEGYSNIAHGGIIATLLDEMCAWVCRKNGYQALTGELKVRLKQPVRVGETVEITGKILEKKRNVLICRSEMKNEKGDLVAFAEGKMVF</sequence>
<gene>
    <name evidence="25" type="ORF">ENX07_01365</name>
</gene>
<comment type="catalytic activity">
    <reaction evidence="23">
        <text>tetradecanoyl-CoA + H2O = tetradecanoate + CoA + H(+)</text>
        <dbReference type="Rhea" id="RHEA:40119"/>
        <dbReference type="ChEBI" id="CHEBI:15377"/>
        <dbReference type="ChEBI" id="CHEBI:15378"/>
        <dbReference type="ChEBI" id="CHEBI:30807"/>
        <dbReference type="ChEBI" id="CHEBI:57287"/>
        <dbReference type="ChEBI" id="CHEBI:57385"/>
    </reaction>
    <physiologicalReaction direction="left-to-right" evidence="23">
        <dbReference type="Rhea" id="RHEA:40120"/>
    </physiologicalReaction>
</comment>
<dbReference type="EMBL" id="DTMQ01000009">
    <property type="protein sequence ID" value="HGE98711.1"/>
    <property type="molecule type" value="Genomic_DNA"/>
</dbReference>
<keyword evidence="6" id="KW-0053">Apoptosis</keyword>
<evidence type="ECO:0000256" key="20">
    <source>
        <dbReference type="ARBA" id="ARBA00047734"/>
    </source>
</evidence>
<dbReference type="GO" id="GO:0005737">
    <property type="term" value="C:cytoplasm"/>
    <property type="evidence" value="ECO:0007669"/>
    <property type="project" value="UniProtKB-SubCell"/>
</dbReference>
<dbReference type="SUPFAM" id="SSF54637">
    <property type="entry name" value="Thioesterase/thiol ester dehydrase-isomerase"/>
    <property type="match status" value="1"/>
</dbReference>
<dbReference type="Gene3D" id="3.10.129.10">
    <property type="entry name" value="Hotdog Thioesterase"/>
    <property type="match status" value="1"/>
</dbReference>
<evidence type="ECO:0000256" key="21">
    <source>
        <dbReference type="ARBA" id="ARBA00047969"/>
    </source>
</evidence>
<evidence type="ECO:0000256" key="18">
    <source>
        <dbReference type="ARBA" id="ARBA00043210"/>
    </source>
</evidence>
<dbReference type="AlphaFoldDB" id="A0A7C3YP42"/>
<keyword evidence="5" id="KW-0963">Cytoplasm</keyword>
<dbReference type="GO" id="GO:0016289">
    <property type="term" value="F:acyl-CoA hydrolase activity"/>
    <property type="evidence" value="ECO:0007669"/>
    <property type="project" value="UniProtKB-ARBA"/>
</dbReference>
<dbReference type="CDD" id="cd03443">
    <property type="entry name" value="PaaI_thioesterase"/>
    <property type="match status" value="1"/>
</dbReference>
<evidence type="ECO:0000256" key="14">
    <source>
        <dbReference type="ARBA" id="ARBA00037002"/>
    </source>
</evidence>
<evidence type="ECO:0000256" key="12">
    <source>
        <dbReference type="ARBA" id="ARBA00023273"/>
    </source>
</evidence>
<protein>
    <recommendedName>
        <fullName evidence="17">Acyl-coenzyme A thioesterase THEM4</fullName>
        <ecNumber evidence="16">3.1.2.2</ecNumber>
    </recommendedName>
    <alternativeName>
        <fullName evidence="18">Thioesterase superfamily member 4</fullName>
    </alternativeName>
</protein>
<comment type="catalytic activity">
    <reaction evidence="21">
        <text>decanoyl-CoA + H2O = decanoate + CoA + H(+)</text>
        <dbReference type="Rhea" id="RHEA:40059"/>
        <dbReference type="ChEBI" id="CHEBI:15377"/>
        <dbReference type="ChEBI" id="CHEBI:15378"/>
        <dbReference type="ChEBI" id="CHEBI:27689"/>
        <dbReference type="ChEBI" id="CHEBI:57287"/>
        <dbReference type="ChEBI" id="CHEBI:61430"/>
    </reaction>
    <physiologicalReaction direction="left-to-right" evidence="21">
        <dbReference type="Rhea" id="RHEA:40060"/>
    </physiologicalReaction>
</comment>
<keyword evidence="12" id="KW-0966">Cell projection</keyword>
<evidence type="ECO:0000256" key="13">
    <source>
        <dbReference type="ARBA" id="ARBA00035852"/>
    </source>
</evidence>
<evidence type="ECO:0000256" key="7">
    <source>
        <dbReference type="ARBA" id="ARBA00022801"/>
    </source>
</evidence>
<evidence type="ECO:0000256" key="16">
    <source>
        <dbReference type="ARBA" id="ARBA00038848"/>
    </source>
</evidence>
<evidence type="ECO:0000256" key="8">
    <source>
        <dbReference type="ARBA" id="ARBA00022832"/>
    </source>
</evidence>
<comment type="catalytic activity">
    <reaction evidence="19">
        <text>octanoyl-CoA + H2O = octanoate + CoA + H(+)</text>
        <dbReference type="Rhea" id="RHEA:30143"/>
        <dbReference type="ChEBI" id="CHEBI:15377"/>
        <dbReference type="ChEBI" id="CHEBI:15378"/>
        <dbReference type="ChEBI" id="CHEBI:25646"/>
        <dbReference type="ChEBI" id="CHEBI:57287"/>
        <dbReference type="ChEBI" id="CHEBI:57386"/>
    </reaction>
    <physiologicalReaction direction="left-to-right" evidence="19">
        <dbReference type="Rhea" id="RHEA:30144"/>
    </physiologicalReaction>
</comment>
<comment type="similarity">
    <text evidence="15">Belongs to the THEM4/THEM5 thioesterase family.</text>
</comment>
<name>A0A7C3YP42_UNCW3</name>
<keyword evidence="7" id="KW-0378">Hydrolase</keyword>
<comment type="subcellular location">
    <subcellularLocation>
        <location evidence="3">Cell projection</location>
        <location evidence="3">Ruffle membrane</location>
    </subcellularLocation>
    <subcellularLocation>
        <location evidence="2">Cytoplasm</location>
    </subcellularLocation>
    <subcellularLocation>
        <location evidence="1">Membrane</location>
        <topology evidence="1">Peripheral membrane protein</topology>
    </subcellularLocation>
</comment>
<comment type="caution">
    <text evidence="25">The sequence shown here is derived from an EMBL/GenBank/DDBJ whole genome shotgun (WGS) entry which is preliminary data.</text>
</comment>
<comment type="catalytic activity">
    <reaction evidence="20">
        <text>hexadecanoyl-CoA + H2O = hexadecanoate + CoA + H(+)</text>
        <dbReference type="Rhea" id="RHEA:16645"/>
        <dbReference type="ChEBI" id="CHEBI:7896"/>
        <dbReference type="ChEBI" id="CHEBI:15377"/>
        <dbReference type="ChEBI" id="CHEBI:15378"/>
        <dbReference type="ChEBI" id="CHEBI:57287"/>
        <dbReference type="ChEBI" id="CHEBI:57379"/>
        <dbReference type="EC" id="3.1.2.2"/>
    </reaction>
    <physiologicalReaction direction="left-to-right" evidence="20">
        <dbReference type="Rhea" id="RHEA:16646"/>
    </physiologicalReaction>
</comment>
<accession>A0A7C3YP42</accession>
<reference evidence="25" key="1">
    <citation type="journal article" date="2020" name="mSystems">
        <title>Genome- and Community-Level Interaction Insights into Carbon Utilization and Element Cycling Functions of Hydrothermarchaeota in Hydrothermal Sediment.</title>
        <authorList>
            <person name="Zhou Z."/>
            <person name="Liu Y."/>
            <person name="Xu W."/>
            <person name="Pan J."/>
            <person name="Luo Z.H."/>
            <person name="Li M."/>
        </authorList>
    </citation>
    <scope>NUCLEOTIDE SEQUENCE [LARGE SCALE GENOMIC DNA]</scope>
    <source>
        <strain evidence="25">SpSt-906</strain>
    </source>
</reference>
<keyword evidence="4" id="KW-1003">Cell membrane</keyword>
<evidence type="ECO:0000256" key="4">
    <source>
        <dbReference type="ARBA" id="ARBA00022475"/>
    </source>
</evidence>
<dbReference type="InterPro" id="IPR006683">
    <property type="entry name" value="Thioestr_dom"/>
</dbReference>
<evidence type="ECO:0000256" key="11">
    <source>
        <dbReference type="ARBA" id="ARBA00023136"/>
    </source>
</evidence>
<dbReference type="InterPro" id="IPR052365">
    <property type="entry name" value="THEM4/THEM5_acyl-CoA_thioest"/>
</dbReference>
<dbReference type="PANTHER" id="PTHR12418:SF19">
    <property type="entry name" value="ACYL-COENZYME A THIOESTERASE THEM4"/>
    <property type="match status" value="1"/>
</dbReference>
<comment type="catalytic activity">
    <reaction evidence="22">
        <text>dodecanoyl-CoA + H2O = dodecanoate + CoA + H(+)</text>
        <dbReference type="Rhea" id="RHEA:30135"/>
        <dbReference type="ChEBI" id="CHEBI:15377"/>
        <dbReference type="ChEBI" id="CHEBI:15378"/>
        <dbReference type="ChEBI" id="CHEBI:18262"/>
        <dbReference type="ChEBI" id="CHEBI:57287"/>
        <dbReference type="ChEBI" id="CHEBI:57375"/>
    </reaction>
    <physiologicalReaction direction="left-to-right" evidence="22">
        <dbReference type="Rhea" id="RHEA:30136"/>
    </physiologicalReaction>
</comment>
<evidence type="ECO:0000256" key="1">
    <source>
        <dbReference type="ARBA" id="ARBA00004170"/>
    </source>
</evidence>
<dbReference type="NCBIfam" id="TIGR00369">
    <property type="entry name" value="unchar_dom_1"/>
    <property type="match status" value="1"/>
</dbReference>
<evidence type="ECO:0000256" key="23">
    <source>
        <dbReference type="ARBA" id="ARBA00048180"/>
    </source>
</evidence>
<dbReference type="GO" id="GO:0006631">
    <property type="term" value="P:fatty acid metabolic process"/>
    <property type="evidence" value="ECO:0007669"/>
    <property type="project" value="UniProtKB-KW"/>
</dbReference>
<organism evidence="25">
    <name type="scientific">candidate division WOR-3 bacterium</name>
    <dbReference type="NCBI Taxonomy" id="2052148"/>
    <lineage>
        <taxon>Bacteria</taxon>
        <taxon>Bacteria division WOR-3</taxon>
    </lineage>
</organism>
<dbReference type="PANTHER" id="PTHR12418">
    <property type="entry name" value="ACYL-COENZYME A THIOESTERASE THEM4"/>
    <property type="match status" value="1"/>
</dbReference>
<comment type="catalytic activity">
    <reaction evidence="13">
        <text>(5Z,8Z,11Z,14Z)-eicosatetraenoyl-CoA + H2O = (5Z,8Z,11Z,14Z)-eicosatetraenoate + CoA + H(+)</text>
        <dbReference type="Rhea" id="RHEA:40151"/>
        <dbReference type="ChEBI" id="CHEBI:15377"/>
        <dbReference type="ChEBI" id="CHEBI:15378"/>
        <dbReference type="ChEBI" id="CHEBI:32395"/>
        <dbReference type="ChEBI" id="CHEBI:57287"/>
        <dbReference type="ChEBI" id="CHEBI:57368"/>
    </reaction>
    <physiologicalReaction direction="left-to-right" evidence="13">
        <dbReference type="Rhea" id="RHEA:40152"/>
    </physiologicalReaction>
</comment>
<dbReference type="GO" id="GO:0016020">
    <property type="term" value="C:membrane"/>
    <property type="evidence" value="ECO:0007669"/>
    <property type="project" value="UniProtKB-SubCell"/>
</dbReference>
<evidence type="ECO:0000256" key="10">
    <source>
        <dbReference type="ARBA" id="ARBA00023098"/>
    </source>
</evidence>
<proteinExistence type="inferred from homology"/>
<evidence type="ECO:0000256" key="9">
    <source>
        <dbReference type="ARBA" id="ARBA00022946"/>
    </source>
</evidence>
<dbReference type="InterPro" id="IPR003736">
    <property type="entry name" value="PAAI_dom"/>
</dbReference>
<evidence type="ECO:0000313" key="25">
    <source>
        <dbReference type="EMBL" id="HGE98711.1"/>
    </source>
</evidence>
<keyword evidence="8" id="KW-0276">Fatty acid metabolism</keyword>
<comment type="catalytic activity">
    <reaction evidence="14">
        <text>(9Z)-octadecenoyl-CoA + H2O = (9Z)-octadecenoate + CoA + H(+)</text>
        <dbReference type="Rhea" id="RHEA:40139"/>
        <dbReference type="ChEBI" id="CHEBI:15377"/>
        <dbReference type="ChEBI" id="CHEBI:15378"/>
        <dbReference type="ChEBI" id="CHEBI:30823"/>
        <dbReference type="ChEBI" id="CHEBI:57287"/>
        <dbReference type="ChEBI" id="CHEBI:57387"/>
    </reaction>
    <physiologicalReaction direction="left-to-right" evidence="14">
        <dbReference type="Rhea" id="RHEA:40140"/>
    </physiologicalReaction>
</comment>
<keyword evidence="10" id="KW-0443">Lipid metabolism</keyword>
<evidence type="ECO:0000256" key="15">
    <source>
        <dbReference type="ARBA" id="ARBA00038456"/>
    </source>
</evidence>
<evidence type="ECO:0000256" key="6">
    <source>
        <dbReference type="ARBA" id="ARBA00022703"/>
    </source>
</evidence>
<evidence type="ECO:0000256" key="17">
    <source>
        <dbReference type="ARBA" id="ARBA00040123"/>
    </source>
</evidence>
<dbReference type="Pfam" id="PF03061">
    <property type="entry name" value="4HBT"/>
    <property type="match status" value="1"/>
</dbReference>
<evidence type="ECO:0000256" key="19">
    <source>
        <dbReference type="ARBA" id="ARBA00047588"/>
    </source>
</evidence>
<keyword evidence="9" id="KW-0809">Transit peptide</keyword>
<dbReference type="EC" id="3.1.2.2" evidence="16"/>
<evidence type="ECO:0000259" key="24">
    <source>
        <dbReference type="Pfam" id="PF03061"/>
    </source>
</evidence>
<evidence type="ECO:0000256" key="2">
    <source>
        <dbReference type="ARBA" id="ARBA00004496"/>
    </source>
</evidence>